<evidence type="ECO:0000313" key="2">
    <source>
        <dbReference type="Proteomes" id="UP000235925"/>
    </source>
</evidence>
<protein>
    <submittedName>
        <fullName evidence="1">Uncharacterized protein</fullName>
    </submittedName>
</protein>
<accession>A0A2N8RZ22</accession>
<dbReference type="AlphaFoldDB" id="A0A2N8RZ22"/>
<evidence type="ECO:0000313" key="1">
    <source>
        <dbReference type="EMBL" id="PNF79638.1"/>
    </source>
</evidence>
<organism evidence="1 2">
    <name type="scientific">Stutzerimonas stutzeri</name>
    <name type="common">Pseudomonas stutzeri</name>
    <dbReference type="NCBI Taxonomy" id="316"/>
    <lineage>
        <taxon>Bacteria</taxon>
        <taxon>Pseudomonadati</taxon>
        <taxon>Pseudomonadota</taxon>
        <taxon>Gammaproteobacteria</taxon>
        <taxon>Pseudomonadales</taxon>
        <taxon>Pseudomonadaceae</taxon>
        <taxon>Stutzerimonas</taxon>
    </lineage>
</organism>
<reference evidence="1 2" key="1">
    <citation type="submission" date="2018-01" db="EMBL/GenBank/DDBJ databases">
        <title>Denitrification phenotypes of diverse strains of Pseudomonas stutzeri.</title>
        <authorList>
            <person name="Milligan D.A."/>
            <person name="Bergaust L."/>
            <person name="Bakken L.R."/>
            <person name="Frostegard A."/>
        </authorList>
    </citation>
    <scope>NUCLEOTIDE SEQUENCE [LARGE SCALE GENOMIC DNA]</scope>
    <source>
        <strain evidence="1 2">KC</strain>
    </source>
</reference>
<comment type="caution">
    <text evidence="1">The sequence shown here is derived from an EMBL/GenBank/DDBJ whole genome shotgun (WGS) entry which is preliminary data.</text>
</comment>
<sequence>MTNADRRRLLLDAMHGGDINKRFRLILAILELSSGTVIDGSQLADRLVPPHAEIKDEELAMLEQALDFYETPDEVWNYMRVVLIII</sequence>
<name>A0A2N8RZ22_STUST</name>
<dbReference type="Proteomes" id="UP000235925">
    <property type="component" value="Unassembled WGS sequence"/>
</dbReference>
<proteinExistence type="predicted"/>
<dbReference type="EMBL" id="POUN01000004">
    <property type="protein sequence ID" value="PNF79638.1"/>
    <property type="molecule type" value="Genomic_DNA"/>
</dbReference>
<gene>
    <name evidence="1" type="ORF">CXK92_13395</name>
</gene>